<dbReference type="EMBL" id="CP016503">
    <property type="protein sequence ID" value="ANV98506.1"/>
    <property type="molecule type" value="Genomic_DNA"/>
</dbReference>
<dbReference type="AlphaFoldDB" id="A0A1B1U6Z3"/>
<protein>
    <recommendedName>
        <fullName evidence="1">Autotransporter domain-containing protein</fullName>
    </recommendedName>
</protein>
<dbReference type="SUPFAM" id="SSF103515">
    <property type="entry name" value="Autotransporter"/>
    <property type="match status" value="1"/>
</dbReference>
<dbReference type="SMART" id="SM00869">
    <property type="entry name" value="Autotransporter"/>
    <property type="match status" value="1"/>
</dbReference>
<dbReference type="GO" id="GO:0019867">
    <property type="term" value="C:outer membrane"/>
    <property type="evidence" value="ECO:0007669"/>
    <property type="project" value="InterPro"/>
</dbReference>
<dbReference type="STRING" id="222136.BBW65_06735"/>
<dbReference type="InterPro" id="IPR036709">
    <property type="entry name" value="Autotransporte_beta_dom_sf"/>
</dbReference>
<reference evidence="3" key="1">
    <citation type="submission" date="2016-07" db="EMBL/GenBank/DDBJ databases">
        <authorList>
            <person name="Florea S."/>
            <person name="Webb J.S."/>
            <person name="Jaromczyk J."/>
            <person name="Schardl C.L."/>
        </authorList>
    </citation>
    <scope>NUCLEOTIDE SEQUENCE [LARGE SCALE GENOMIC DNA]</scope>
    <source>
        <strain evidence="3">MIT 01-6242</strain>
    </source>
</reference>
<name>A0A1B1U6Z3_9HELI</name>
<dbReference type="PROSITE" id="PS51208">
    <property type="entry name" value="AUTOTRANSPORTER"/>
    <property type="match status" value="1"/>
</dbReference>
<evidence type="ECO:0000259" key="1">
    <source>
        <dbReference type="PROSITE" id="PS51208"/>
    </source>
</evidence>
<sequence length="482" mass="52248">MGGQTSTNRGGTHAYSDRIIVESGTAGVHYIIATAKGENLKSIKYTQGKGTEEVSNIAVATVKDGTNITFKGATQFLGFETIRTTLTNGVNTDKDGKVGSNTHKTYFIQSLSSTGITQTSQDITASTMGSTYALYLANFNSLNKRMGELRDTTNAQGVWARVFNGSQSLNFGIQSQTIYTTIQAGYDYAVGFEGANNYIGFALSYANSTTKAKNVSEINGTNRGITSMTSNAIEFALYNAYVQNGASSLNGWSNGLYSDSILKFSYITSDAKLVGATASAMSNTAFTLSEEVGYRFLLGDQQWFITPQAEVAFGYLSRGNLNQKNGIYTLNSTQENIITLSNRIGSDVGYTFDIPKEKGFQAKLYLGTYFVYDYLIGGEINSRTGIGTQSVLTPFTSSAKGVINVGTNLEVKDNTRIYFDFERSFGGKVVTDYQINLGVRYGFGEKGRGVKVVKGRGAEQVEKDKMIEIETNKAPLKVQGDM</sequence>
<dbReference type="RefSeq" id="WP_066341321.1">
    <property type="nucleotide sequence ID" value="NZ_CP016503.1"/>
</dbReference>
<organism evidence="2 3">
    <name type="scientific">Helicobacter enhydrae</name>
    <dbReference type="NCBI Taxonomy" id="222136"/>
    <lineage>
        <taxon>Bacteria</taxon>
        <taxon>Pseudomonadati</taxon>
        <taxon>Campylobacterota</taxon>
        <taxon>Epsilonproteobacteria</taxon>
        <taxon>Campylobacterales</taxon>
        <taxon>Helicobacteraceae</taxon>
        <taxon>Helicobacter</taxon>
    </lineage>
</organism>
<evidence type="ECO:0000313" key="3">
    <source>
        <dbReference type="Proteomes" id="UP000092884"/>
    </source>
</evidence>
<evidence type="ECO:0000313" key="2">
    <source>
        <dbReference type="EMBL" id="ANV98506.1"/>
    </source>
</evidence>
<feature type="domain" description="Autotransporter" evidence="1">
    <location>
        <begin position="151"/>
        <end position="443"/>
    </location>
</feature>
<proteinExistence type="predicted"/>
<dbReference type="KEGG" id="het:BBW65_06735"/>
<keyword evidence="3" id="KW-1185">Reference proteome</keyword>
<dbReference type="InterPro" id="IPR006315">
    <property type="entry name" value="OM_autotransptr_brl_dom"/>
</dbReference>
<gene>
    <name evidence="2" type="ORF">BBW65_06735</name>
</gene>
<dbReference type="Proteomes" id="UP000092884">
    <property type="component" value="Chromosome"/>
</dbReference>
<accession>A0A1B1U6Z3</accession>
<dbReference type="Gene3D" id="2.40.128.130">
    <property type="entry name" value="Autotransporter beta-domain"/>
    <property type="match status" value="1"/>
</dbReference>
<dbReference type="InterPro" id="IPR005546">
    <property type="entry name" value="Autotransporte_beta"/>
</dbReference>
<dbReference type="Pfam" id="PF03797">
    <property type="entry name" value="Autotransporter"/>
    <property type="match status" value="1"/>
</dbReference>
<dbReference type="NCBIfam" id="TIGR01414">
    <property type="entry name" value="autotrans_barl"/>
    <property type="match status" value="1"/>
</dbReference>